<organism evidence="1 2">
    <name type="scientific">Apiospora aurea</name>
    <dbReference type="NCBI Taxonomy" id="335848"/>
    <lineage>
        <taxon>Eukaryota</taxon>
        <taxon>Fungi</taxon>
        <taxon>Dikarya</taxon>
        <taxon>Ascomycota</taxon>
        <taxon>Pezizomycotina</taxon>
        <taxon>Sordariomycetes</taxon>
        <taxon>Xylariomycetidae</taxon>
        <taxon>Amphisphaeriales</taxon>
        <taxon>Apiosporaceae</taxon>
        <taxon>Apiospora</taxon>
    </lineage>
</organism>
<evidence type="ECO:0000313" key="1">
    <source>
        <dbReference type="EMBL" id="KAK7946882.1"/>
    </source>
</evidence>
<reference evidence="1 2" key="1">
    <citation type="submission" date="2023-01" db="EMBL/GenBank/DDBJ databases">
        <title>Analysis of 21 Apiospora genomes using comparative genomics revels a genus with tremendous synthesis potential of carbohydrate active enzymes and secondary metabolites.</title>
        <authorList>
            <person name="Sorensen T."/>
        </authorList>
    </citation>
    <scope>NUCLEOTIDE SEQUENCE [LARGE SCALE GENOMIC DNA]</scope>
    <source>
        <strain evidence="1 2">CBS 24483</strain>
    </source>
</reference>
<gene>
    <name evidence="1" type="ORF">PG986_011203</name>
</gene>
<keyword evidence="2" id="KW-1185">Reference proteome</keyword>
<dbReference type="GeneID" id="92080487"/>
<name>A0ABR1Q4L3_9PEZI</name>
<protein>
    <submittedName>
        <fullName evidence="1">Uncharacterized protein</fullName>
    </submittedName>
</protein>
<dbReference type="RefSeq" id="XP_066696916.1">
    <property type="nucleotide sequence ID" value="XM_066847425.1"/>
</dbReference>
<sequence>MSGAILDRAVERFREQLPEEHKKLFTASSLADVEKEIESIQRRYGSKKQLRRLSRLSKFLEAMAQIEQLVQVFLNVSEVVAYVWGPIKLALMGRNPNFFAAS</sequence>
<comment type="caution">
    <text evidence="1">The sequence shown here is derived from an EMBL/GenBank/DDBJ whole genome shotgun (WGS) entry which is preliminary data.</text>
</comment>
<evidence type="ECO:0000313" key="2">
    <source>
        <dbReference type="Proteomes" id="UP001391051"/>
    </source>
</evidence>
<dbReference type="Proteomes" id="UP001391051">
    <property type="component" value="Unassembled WGS sequence"/>
</dbReference>
<dbReference type="EMBL" id="JAQQWE010000007">
    <property type="protein sequence ID" value="KAK7946882.1"/>
    <property type="molecule type" value="Genomic_DNA"/>
</dbReference>
<proteinExistence type="predicted"/>
<accession>A0ABR1Q4L3</accession>